<dbReference type="Proteomes" id="UP000663866">
    <property type="component" value="Unassembled WGS sequence"/>
</dbReference>
<feature type="non-terminal residue" evidence="1">
    <location>
        <position position="1"/>
    </location>
</feature>
<proteinExistence type="predicted"/>
<dbReference type="EMBL" id="CAJOBG010063715">
    <property type="protein sequence ID" value="CAF4563413.1"/>
    <property type="molecule type" value="Genomic_DNA"/>
</dbReference>
<name>A0A820ZK32_9BILA</name>
<accession>A0A820ZK32</accession>
<gene>
    <name evidence="1" type="ORF">OVN521_LOCUS43735</name>
</gene>
<sequence length="132" mass="15458">MDKEPEELWQEIRDIINDETKINIPTITKKKKNNWISSSTLEIAKKRREAKANGNGQVFTKLNADFQRATRKDKEKQIINGILTDQNGKHLINGDEIKNKWKQYTEELYKKEINGTGNLELDNYELEPDILE</sequence>
<organism evidence="1 2">
    <name type="scientific">Rotaria magnacalcarata</name>
    <dbReference type="NCBI Taxonomy" id="392030"/>
    <lineage>
        <taxon>Eukaryota</taxon>
        <taxon>Metazoa</taxon>
        <taxon>Spiralia</taxon>
        <taxon>Gnathifera</taxon>
        <taxon>Rotifera</taxon>
        <taxon>Eurotatoria</taxon>
        <taxon>Bdelloidea</taxon>
        <taxon>Philodinida</taxon>
        <taxon>Philodinidae</taxon>
        <taxon>Rotaria</taxon>
    </lineage>
</organism>
<evidence type="ECO:0000313" key="1">
    <source>
        <dbReference type="EMBL" id="CAF4563413.1"/>
    </source>
</evidence>
<protein>
    <submittedName>
        <fullName evidence="1">Uncharacterized protein</fullName>
    </submittedName>
</protein>
<keyword evidence="2" id="KW-1185">Reference proteome</keyword>
<evidence type="ECO:0000313" key="2">
    <source>
        <dbReference type="Proteomes" id="UP000663866"/>
    </source>
</evidence>
<comment type="caution">
    <text evidence="1">The sequence shown here is derived from an EMBL/GenBank/DDBJ whole genome shotgun (WGS) entry which is preliminary data.</text>
</comment>
<dbReference type="AlphaFoldDB" id="A0A820ZK32"/>
<reference evidence="1" key="1">
    <citation type="submission" date="2021-02" db="EMBL/GenBank/DDBJ databases">
        <authorList>
            <person name="Nowell W R."/>
        </authorList>
    </citation>
    <scope>NUCLEOTIDE SEQUENCE</scope>
</reference>